<dbReference type="AlphaFoldDB" id="A0A1F5GEX7"/>
<dbReference type="Pfam" id="PF01381">
    <property type="entry name" value="HTH_3"/>
    <property type="match status" value="2"/>
</dbReference>
<dbReference type="EMBL" id="MFBF01000046">
    <property type="protein sequence ID" value="OGD90390.1"/>
    <property type="molecule type" value="Genomic_DNA"/>
</dbReference>
<dbReference type="GO" id="GO:0005829">
    <property type="term" value="C:cytosol"/>
    <property type="evidence" value="ECO:0007669"/>
    <property type="project" value="TreeGrafter"/>
</dbReference>
<name>A0A1F5GEX7_9BACT</name>
<dbReference type="Proteomes" id="UP000177124">
    <property type="component" value="Unassembled WGS sequence"/>
</dbReference>
<dbReference type="STRING" id="1797716.A3D07_00890"/>
<accession>A0A1F5GEX7</accession>
<evidence type="ECO:0000259" key="3">
    <source>
        <dbReference type="PROSITE" id="PS50943"/>
    </source>
</evidence>
<organism evidence="4 5">
    <name type="scientific">Candidatus Curtissbacteria bacterium RIFCSPHIGHO2_02_FULL_42_15</name>
    <dbReference type="NCBI Taxonomy" id="1797716"/>
    <lineage>
        <taxon>Bacteria</taxon>
        <taxon>Candidatus Curtissiibacteriota</taxon>
    </lineage>
</organism>
<proteinExistence type="predicted"/>
<dbReference type="PANTHER" id="PTHR46797">
    <property type="entry name" value="HTH-TYPE TRANSCRIPTIONAL REGULATOR"/>
    <property type="match status" value="1"/>
</dbReference>
<evidence type="ECO:0000256" key="1">
    <source>
        <dbReference type="ARBA" id="ARBA00023125"/>
    </source>
</evidence>
<dbReference type="GO" id="GO:0003677">
    <property type="term" value="F:DNA binding"/>
    <property type="evidence" value="ECO:0007669"/>
    <property type="project" value="UniProtKB-KW"/>
</dbReference>
<dbReference type="PROSITE" id="PS50943">
    <property type="entry name" value="HTH_CROC1"/>
    <property type="match status" value="2"/>
</dbReference>
<evidence type="ECO:0000256" key="2">
    <source>
        <dbReference type="SAM" id="MobiDB-lite"/>
    </source>
</evidence>
<dbReference type="SUPFAM" id="SSF47413">
    <property type="entry name" value="lambda repressor-like DNA-binding domains"/>
    <property type="match status" value="2"/>
</dbReference>
<feature type="domain" description="HTH cro/C1-type" evidence="3">
    <location>
        <begin position="24"/>
        <end position="79"/>
    </location>
</feature>
<comment type="caution">
    <text evidence="4">The sequence shown here is derived from an EMBL/GenBank/DDBJ whole genome shotgun (WGS) entry which is preliminary data.</text>
</comment>
<evidence type="ECO:0000313" key="4">
    <source>
        <dbReference type="EMBL" id="OGD90390.1"/>
    </source>
</evidence>
<dbReference type="Gene3D" id="1.10.260.40">
    <property type="entry name" value="lambda repressor-like DNA-binding domains"/>
    <property type="match status" value="2"/>
</dbReference>
<feature type="region of interest" description="Disordered" evidence="2">
    <location>
        <begin position="1"/>
        <end position="22"/>
    </location>
</feature>
<dbReference type="InterPro" id="IPR001387">
    <property type="entry name" value="Cro/C1-type_HTH"/>
</dbReference>
<dbReference type="GO" id="GO:0003700">
    <property type="term" value="F:DNA-binding transcription factor activity"/>
    <property type="evidence" value="ECO:0007669"/>
    <property type="project" value="TreeGrafter"/>
</dbReference>
<evidence type="ECO:0000313" key="5">
    <source>
        <dbReference type="Proteomes" id="UP000177124"/>
    </source>
</evidence>
<gene>
    <name evidence="4" type="ORF">A3D07_00890</name>
</gene>
<keyword evidence="1" id="KW-0238">DNA-binding</keyword>
<reference evidence="4 5" key="1">
    <citation type="journal article" date="2016" name="Nat. Commun.">
        <title>Thousands of microbial genomes shed light on interconnected biogeochemical processes in an aquifer system.</title>
        <authorList>
            <person name="Anantharaman K."/>
            <person name="Brown C.T."/>
            <person name="Hug L.A."/>
            <person name="Sharon I."/>
            <person name="Castelle C.J."/>
            <person name="Probst A.J."/>
            <person name="Thomas B.C."/>
            <person name="Singh A."/>
            <person name="Wilkins M.J."/>
            <person name="Karaoz U."/>
            <person name="Brodie E.L."/>
            <person name="Williams K.H."/>
            <person name="Hubbard S.S."/>
            <person name="Banfield J.F."/>
        </authorList>
    </citation>
    <scope>NUCLEOTIDE SEQUENCE [LARGE SCALE GENOMIC DNA]</scope>
</reference>
<feature type="domain" description="HTH cro/C1-type" evidence="3">
    <location>
        <begin position="146"/>
        <end position="201"/>
    </location>
</feature>
<protein>
    <recommendedName>
        <fullName evidence="3">HTH cro/C1-type domain-containing protein</fullName>
    </recommendedName>
</protein>
<dbReference type="SMART" id="SM00530">
    <property type="entry name" value="HTH_XRE"/>
    <property type="match status" value="2"/>
</dbReference>
<dbReference type="InterPro" id="IPR050807">
    <property type="entry name" value="TransReg_Diox_bact_type"/>
</dbReference>
<dbReference type="InterPro" id="IPR010982">
    <property type="entry name" value="Lambda_DNA-bd_dom_sf"/>
</dbReference>
<dbReference type="CDD" id="cd00093">
    <property type="entry name" value="HTH_XRE"/>
    <property type="match status" value="2"/>
</dbReference>
<sequence>MTPEALGNTHSEVGSGPKTYGQTVREGRKLVGLSQEKLADQAELSQGYLSQIEHDEVKDPSFAVRTRIAVVLGFKIDDTEATENGDVIFLEPHAAYLQKIMLELAPEQKDLLMAYIKLTFPQASLEQASYLSMPQPLSGPELGAKIQDERVKREWSQGQLANRASLSQGYLSQLENGDVKSPSLSVVDRISTALEMDIKDLAGVTTMKVPGEIASVDQFLRDENVTQDVKDAKLKSLMNFLEIIGDPVFQDNFIILPRNQQDTSTPAQ</sequence>
<dbReference type="PANTHER" id="PTHR46797:SF1">
    <property type="entry name" value="METHYLPHOSPHONATE SYNTHASE"/>
    <property type="match status" value="1"/>
</dbReference>